<proteinExistence type="predicted"/>
<protein>
    <submittedName>
        <fullName evidence="1">Uncharacterized protein</fullName>
    </submittedName>
</protein>
<organism evidence="1">
    <name type="scientific">viral metagenome</name>
    <dbReference type="NCBI Taxonomy" id="1070528"/>
    <lineage>
        <taxon>unclassified sequences</taxon>
        <taxon>metagenomes</taxon>
        <taxon>organismal metagenomes</taxon>
    </lineage>
</organism>
<accession>A0A6C0BFI6</accession>
<reference evidence="1" key="1">
    <citation type="journal article" date="2020" name="Nature">
        <title>Giant virus diversity and host interactions through global metagenomics.</title>
        <authorList>
            <person name="Schulz F."/>
            <person name="Roux S."/>
            <person name="Paez-Espino D."/>
            <person name="Jungbluth S."/>
            <person name="Walsh D.A."/>
            <person name="Denef V.J."/>
            <person name="McMahon K.D."/>
            <person name="Konstantinidis K.T."/>
            <person name="Eloe-Fadrosh E.A."/>
            <person name="Kyrpides N.C."/>
            <person name="Woyke T."/>
        </authorList>
    </citation>
    <scope>NUCLEOTIDE SEQUENCE</scope>
    <source>
        <strain evidence="1">GVMAG-M-3300013004-44</strain>
    </source>
</reference>
<evidence type="ECO:0000313" key="1">
    <source>
        <dbReference type="EMBL" id="QHS90906.1"/>
    </source>
</evidence>
<sequence length="138" mass="15122">MKTGFLITGLILLLIANLMMVYSHQYDMDEGFTSYFLENAGPSNIGSSKGDPIGPFDNLRIVPSNGISSWRDTDPNEPLLGPKFEPGPDSLFIFKNNQAKPECCSSTYASDMGCVCTTPEQRKYINTRGGNRTVDDGV</sequence>
<dbReference type="EMBL" id="MN739154">
    <property type="protein sequence ID" value="QHS90906.1"/>
    <property type="molecule type" value="Genomic_DNA"/>
</dbReference>
<dbReference type="AlphaFoldDB" id="A0A6C0BFI6"/>
<name>A0A6C0BFI6_9ZZZZ</name>